<protein>
    <submittedName>
        <fullName evidence="6">Ribosomal protein S18-alanine N-acetyltransferase</fullName>
    </submittedName>
</protein>
<dbReference type="PROSITE" id="PS51186">
    <property type="entry name" value="GNAT"/>
    <property type="match status" value="1"/>
</dbReference>
<evidence type="ECO:0000313" key="7">
    <source>
        <dbReference type="Proteomes" id="UP000643405"/>
    </source>
</evidence>
<dbReference type="RefSeq" id="WP_188164322.1">
    <property type="nucleotide sequence ID" value="NZ_JACVVX010000002.1"/>
</dbReference>
<sequence length="162" mass="18297">MKIPFWQSRRDFALQRLEPGDSEALSVLHQEDFTRPWSPDEFASLLEQDTVFGFAARETGHGKAAPAGFVLARLAAGEAEILTIAVDRAQRRQGLGWQLMDAVLRELHNQRAEALFLEVDETNAPAIALYRRFGFHEVGKRPNYYQSARGATGALVMRRDLR</sequence>
<organism evidence="6 7">
    <name type="scientific">Oryzicola mucosus</name>
    <dbReference type="NCBI Taxonomy" id="2767425"/>
    <lineage>
        <taxon>Bacteria</taxon>
        <taxon>Pseudomonadati</taxon>
        <taxon>Pseudomonadota</taxon>
        <taxon>Alphaproteobacteria</taxon>
        <taxon>Hyphomicrobiales</taxon>
        <taxon>Phyllobacteriaceae</taxon>
        <taxon>Oryzicola</taxon>
    </lineage>
</organism>
<dbReference type="SUPFAM" id="SSF55729">
    <property type="entry name" value="Acyl-CoA N-acyltransferases (Nat)"/>
    <property type="match status" value="1"/>
</dbReference>
<name>A0A8J6U7K2_9HYPH</name>
<evidence type="ECO:0000256" key="2">
    <source>
        <dbReference type="ARBA" id="ARBA00022490"/>
    </source>
</evidence>
<dbReference type="Gene3D" id="3.40.630.30">
    <property type="match status" value="1"/>
</dbReference>
<keyword evidence="3" id="KW-0808">Transferase</keyword>
<dbReference type="InterPro" id="IPR050680">
    <property type="entry name" value="YpeA/RimI_acetyltransf"/>
</dbReference>
<dbReference type="Proteomes" id="UP000643405">
    <property type="component" value="Unassembled WGS sequence"/>
</dbReference>
<dbReference type="CDD" id="cd04301">
    <property type="entry name" value="NAT_SF"/>
    <property type="match status" value="1"/>
</dbReference>
<evidence type="ECO:0000259" key="5">
    <source>
        <dbReference type="PROSITE" id="PS51186"/>
    </source>
</evidence>
<dbReference type="NCBIfam" id="TIGR01575">
    <property type="entry name" value="rimI"/>
    <property type="match status" value="1"/>
</dbReference>
<keyword evidence="2" id="KW-0963">Cytoplasm</keyword>
<reference evidence="6" key="1">
    <citation type="submission" date="2020-09" db="EMBL/GenBank/DDBJ databases">
        <title>Genome seq and assembly of Tianweitania sp.</title>
        <authorList>
            <person name="Chhetri G."/>
        </authorList>
    </citation>
    <scope>NUCLEOTIDE SEQUENCE</scope>
    <source>
        <strain evidence="6">Rool2</strain>
    </source>
</reference>
<evidence type="ECO:0000256" key="3">
    <source>
        <dbReference type="ARBA" id="ARBA00022679"/>
    </source>
</evidence>
<keyword evidence="6" id="KW-0689">Ribosomal protein</keyword>
<dbReference type="EMBL" id="JACVVX010000002">
    <property type="protein sequence ID" value="MBD0414912.1"/>
    <property type="molecule type" value="Genomic_DNA"/>
</dbReference>
<gene>
    <name evidence="6" type="primary">rimI</name>
    <name evidence="6" type="ORF">ICI42_09620</name>
</gene>
<evidence type="ECO:0000256" key="4">
    <source>
        <dbReference type="ARBA" id="ARBA00023315"/>
    </source>
</evidence>
<evidence type="ECO:0000313" key="6">
    <source>
        <dbReference type="EMBL" id="MBD0414912.1"/>
    </source>
</evidence>
<dbReference type="PANTHER" id="PTHR43420">
    <property type="entry name" value="ACETYLTRANSFERASE"/>
    <property type="match status" value="1"/>
</dbReference>
<dbReference type="GO" id="GO:0008080">
    <property type="term" value="F:N-acetyltransferase activity"/>
    <property type="evidence" value="ECO:0007669"/>
    <property type="project" value="InterPro"/>
</dbReference>
<evidence type="ECO:0000256" key="1">
    <source>
        <dbReference type="ARBA" id="ARBA00005395"/>
    </source>
</evidence>
<dbReference type="AlphaFoldDB" id="A0A8J6U7K2"/>
<dbReference type="GO" id="GO:0005840">
    <property type="term" value="C:ribosome"/>
    <property type="evidence" value="ECO:0007669"/>
    <property type="project" value="UniProtKB-KW"/>
</dbReference>
<comment type="similarity">
    <text evidence="1">Belongs to the acetyltransferase family. RimI subfamily.</text>
</comment>
<dbReference type="InterPro" id="IPR016181">
    <property type="entry name" value="Acyl_CoA_acyltransferase"/>
</dbReference>
<keyword evidence="6" id="KW-0687">Ribonucleoprotein</keyword>
<keyword evidence="7" id="KW-1185">Reference proteome</keyword>
<dbReference type="InterPro" id="IPR000182">
    <property type="entry name" value="GNAT_dom"/>
</dbReference>
<feature type="domain" description="N-acetyltransferase" evidence="5">
    <location>
        <begin position="12"/>
        <end position="162"/>
    </location>
</feature>
<dbReference type="InterPro" id="IPR006464">
    <property type="entry name" value="AcTrfase_RimI/Ard1"/>
</dbReference>
<accession>A0A8J6U7K2</accession>
<keyword evidence="4" id="KW-0012">Acyltransferase</keyword>
<proteinExistence type="inferred from homology"/>
<comment type="caution">
    <text evidence="6">The sequence shown here is derived from an EMBL/GenBank/DDBJ whole genome shotgun (WGS) entry which is preliminary data.</text>
</comment>
<dbReference type="Pfam" id="PF00583">
    <property type="entry name" value="Acetyltransf_1"/>
    <property type="match status" value="1"/>
</dbReference>
<dbReference type="PANTHER" id="PTHR43420:SF12">
    <property type="entry name" value="N-ACETYLTRANSFERASE DOMAIN-CONTAINING PROTEIN"/>
    <property type="match status" value="1"/>
</dbReference>